<dbReference type="Proteomes" id="UP000265520">
    <property type="component" value="Unassembled WGS sequence"/>
</dbReference>
<proteinExistence type="predicted"/>
<protein>
    <submittedName>
        <fullName evidence="1">Uncharacterized protein</fullName>
    </submittedName>
</protein>
<evidence type="ECO:0000313" key="2">
    <source>
        <dbReference type="Proteomes" id="UP000265520"/>
    </source>
</evidence>
<evidence type="ECO:0000313" key="1">
    <source>
        <dbReference type="EMBL" id="MCI86634.1"/>
    </source>
</evidence>
<organism evidence="1 2">
    <name type="scientific">Trifolium medium</name>
    <dbReference type="NCBI Taxonomy" id="97028"/>
    <lineage>
        <taxon>Eukaryota</taxon>
        <taxon>Viridiplantae</taxon>
        <taxon>Streptophyta</taxon>
        <taxon>Embryophyta</taxon>
        <taxon>Tracheophyta</taxon>
        <taxon>Spermatophyta</taxon>
        <taxon>Magnoliopsida</taxon>
        <taxon>eudicotyledons</taxon>
        <taxon>Gunneridae</taxon>
        <taxon>Pentapetalae</taxon>
        <taxon>rosids</taxon>
        <taxon>fabids</taxon>
        <taxon>Fabales</taxon>
        <taxon>Fabaceae</taxon>
        <taxon>Papilionoideae</taxon>
        <taxon>50 kb inversion clade</taxon>
        <taxon>NPAAA clade</taxon>
        <taxon>Hologalegina</taxon>
        <taxon>IRL clade</taxon>
        <taxon>Trifolieae</taxon>
        <taxon>Trifolium</taxon>
    </lineage>
</organism>
<feature type="non-terminal residue" evidence="1">
    <location>
        <position position="1"/>
    </location>
</feature>
<reference evidence="1 2" key="1">
    <citation type="journal article" date="2018" name="Front. Plant Sci.">
        <title>Red Clover (Trifolium pratense) and Zigzag Clover (T. medium) - A Picture of Genomic Similarities and Differences.</title>
        <authorList>
            <person name="Dluhosova J."/>
            <person name="Istvanek J."/>
            <person name="Nedelnik J."/>
            <person name="Repkova J."/>
        </authorList>
    </citation>
    <scope>NUCLEOTIDE SEQUENCE [LARGE SCALE GENOMIC DNA]</scope>
    <source>
        <strain evidence="2">cv. 10/8</strain>
        <tissue evidence="1">Leaf</tissue>
    </source>
</reference>
<name>A0A392VE27_9FABA</name>
<accession>A0A392VE27</accession>
<sequence length="38" mass="4348">VQKQTCWMVQQCLAHAAYCASSEEIPSLNQSHRADREK</sequence>
<keyword evidence="2" id="KW-1185">Reference proteome</keyword>
<dbReference type="EMBL" id="LXQA011146099">
    <property type="protein sequence ID" value="MCI86634.1"/>
    <property type="molecule type" value="Genomic_DNA"/>
</dbReference>
<comment type="caution">
    <text evidence="1">The sequence shown here is derived from an EMBL/GenBank/DDBJ whole genome shotgun (WGS) entry which is preliminary data.</text>
</comment>
<dbReference type="AlphaFoldDB" id="A0A392VE27"/>